<protein>
    <submittedName>
        <fullName evidence="2">Uncharacterized protein</fullName>
    </submittedName>
</protein>
<keyword evidence="1" id="KW-0812">Transmembrane</keyword>
<dbReference type="RefSeq" id="WP_186879269.1">
    <property type="nucleotide sequence ID" value="NZ_JACOPN010000012.1"/>
</dbReference>
<proteinExistence type="predicted"/>
<name>A0A8J6MBR6_9FIRM</name>
<keyword evidence="1" id="KW-0472">Membrane</keyword>
<keyword evidence="1" id="KW-1133">Transmembrane helix</keyword>
<dbReference type="Proteomes" id="UP000602260">
    <property type="component" value="Unassembled WGS sequence"/>
</dbReference>
<feature type="transmembrane region" description="Helical" evidence="1">
    <location>
        <begin position="39"/>
        <end position="62"/>
    </location>
</feature>
<keyword evidence="3" id="KW-1185">Reference proteome</keyword>
<accession>A0A8J6MBR6</accession>
<dbReference type="PROSITE" id="PS51257">
    <property type="entry name" value="PROKAR_LIPOPROTEIN"/>
    <property type="match status" value="1"/>
</dbReference>
<evidence type="ECO:0000313" key="3">
    <source>
        <dbReference type="Proteomes" id="UP000602260"/>
    </source>
</evidence>
<evidence type="ECO:0000256" key="1">
    <source>
        <dbReference type="SAM" id="Phobius"/>
    </source>
</evidence>
<feature type="transmembrane region" description="Helical" evidence="1">
    <location>
        <begin position="12"/>
        <end position="33"/>
    </location>
</feature>
<dbReference type="AlphaFoldDB" id="A0A8J6MBR6"/>
<organism evidence="2 3">
    <name type="scientific">Flintibacter faecis</name>
    <dbReference type="NCBI Taxonomy" id="2763047"/>
    <lineage>
        <taxon>Bacteria</taxon>
        <taxon>Bacillati</taxon>
        <taxon>Bacillota</taxon>
        <taxon>Clostridia</taxon>
        <taxon>Eubacteriales</taxon>
        <taxon>Flintibacter</taxon>
    </lineage>
</organism>
<evidence type="ECO:0000313" key="2">
    <source>
        <dbReference type="EMBL" id="MBC5718200.1"/>
    </source>
</evidence>
<gene>
    <name evidence="2" type="ORF">H8S55_12930</name>
</gene>
<sequence length="66" mass="6904">MKKCVILKVISILFALMTLLAISCAITGTGSGFLDLSNIARAVCIGIAVICGILAVITWKYAESTV</sequence>
<reference evidence="2" key="1">
    <citation type="submission" date="2020-08" db="EMBL/GenBank/DDBJ databases">
        <title>Genome public.</title>
        <authorList>
            <person name="Liu C."/>
            <person name="Sun Q."/>
        </authorList>
    </citation>
    <scope>NUCLEOTIDE SEQUENCE</scope>
    <source>
        <strain evidence="2">BX5</strain>
    </source>
</reference>
<comment type="caution">
    <text evidence="2">The sequence shown here is derived from an EMBL/GenBank/DDBJ whole genome shotgun (WGS) entry which is preliminary data.</text>
</comment>
<dbReference type="EMBL" id="JACOPN010000012">
    <property type="protein sequence ID" value="MBC5718200.1"/>
    <property type="molecule type" value="Genomic_DNA"/>
</dbReference>